<sequence>MNDEKSMDNSDLSGSFTDEKGGSTEFVHGDLASLDVGLKLVANTEDEDFSPKEMKRLRRKIDCFILPLLCLIYTVQFIDKGTLASSSILGLIADNHLTTDEFNTLSSAFYIGYLVFSWPQNWALQKLPVGKWLTFNIFLWCLFLGLHAVCHNFGGLFVLRFLLGASEGSITAGLMLVCSMFYTRTEIGERLGWTFQCNGLAVIISGFLQFGMVHTNPEGTPRQWQWLMITTALITFVPFVLFFFLFPDNPTTVRWLTPRERAMAVRRIAENQNGIETKTWKRYQMIEALKDPKTWLFALFAGFASLIGGIGVQYSLVIKSFGFTTLQTTLLSIPNGVAQIIGITTACFALRRFPNSRSWIAIVSWIPAIVACLMEICVSEENRVARLVGVYLLFLGSSPAFIMTMSWVTSAVSGHTKKTTTTAVFLVGYSLGQILCTQYWKDKYKPSYKVPFGITLMSHLCAILCTIATRWVLVRENARRDALKAEAQRTGKGLSAFEETAEIPGAEYGSTFDRCTEGETSSLIFLGVIRKKQRRHGPRQTACIDMFAIRRIIKLKYLEYERKCLPNERGTSYRYKLIQAIYSLHQCFTSEKLRGPYIPI</sequence>
<dbReference type="Pfam" id="PF07690">
    <property type="entry name" value="MFS_1"/>
    <property type="match status" value="1"/>
</dbReference>
<dbReference type="InParanoid" id="A0A286U758"/>
<comment type="caution">
    <text evidence="8">The sequence shown here is derived from an EMBL/GenBank/DDBJ whole genome shotgun (WGS) entry which is preliminary data.</text>
</comment>
<dbReference type="PANTHER" id="PTHR43791:SF63">
    <property type="entry name" value="HIGH AFFINITY CYSTEINE TRANSPORTER"/>
    <property type="match status" value="1"/>
</dbReference>
<dbReference type="AlphaFoldDB" id="A0A286U758"/>
<keyword evidence="2" id="KW-0813">Transport</keyword>
<dbReference type="InterPro" id="IPR036259">
    <property type="entry name" value="MFS_trans_sf"/>
</dbReference>
<keyword evidence="4 7" id="KW-1133">Transmembrane helix</keyword>
<dbReference type="Proteomes" id="UP000217199">
    <property type="component" value="Unassembled WGS sequence"/>
</dbReference>
<feature type="transmembrane region" description="Helical" evidence="7">
    <location>
        <begin position="61"/>
        <end position="78"/>
    </location>
</feature>
<dbReference type="InterPro" id="IPR011701">
    <property type="entry name" value="MFS"/>
</dbReference>
<evidence type="ECO:0000256" key="6">
    <source>
        <dbReference type="SAM" id="MobiDB-lite"/>
    </source>
</evidence>
<evidence type="ECO:0000256" key="5">
    <source>
        <dbReference type="ARBA" id="ARBA00023136"/>
    </source>
</evidence>
<feature type="transmembrane region" description="Helical" evidence="7">
    <location>
        <begin position="359"/>
        <end position="376"/>
    </location>
</feature>
<feature type="transmembrane region" description="Helical" evidence="7">
    <location>
        <begin position="193"/>
        <end position="212"/>
    </location>
</feature>
<dbReference type="GO" id="GO:0016020">
    <property type="term" value="C:membrane"/>
    <property type="evidence" value="ECO:0007669"/>
    <property type="project" value="UniProtKB-SubCell"/>
</dbReference>
<dbReference type="PANTHER" id="PTHR43791">
    <property type="entry name" value="PERMEASE-RELATED"/>
    <property type="match status" value="1"/>
</dbReference>
<keyword evidence="9" id="KW-1185">Reference proteome</keyword>
<feature type="transmembrane region" description="Helical" evidence="7">
    <location>
        <begin position="132"/>
        <end position="149"/>
    </location>
</feature>
<dbReference type="SUPFAM" id="SSF103473">
    <property type="entry name" value="MFS general substrate transporter"/>
    <property type="match status" value="1"/>
</dbReference>
<feature type="transmembrane region" description="Helical" evidence="7">
    <location>
        <begin position="224"/>
        <end position="246"/>
    </location>
</feature>
<feature type="transmembrane region" description="Helical" evidence="7">
    <location>
        <begin position="388"/>
        <end position="408"/>
    </location>
</feature>
<dbReference type="FunCoup" id="A0A286U758">
    <property type="interactions" value="93"/>
</dbReference>
<comment type="subcellular location">
    <subcellularLocation>
        <location evidence="1">Membrane</location>
        <topology evidence="1">Multi-pass membrane protein</topology>
    </subcellularLocation>
</comment>
<organism evidence="8 9">
    <name type="scientific">Pyrrhoderma noxium</name>
    <dbReference type="NCBI Taxonomy" id="2282107"/>
    <lineage>
        <taxon>Eukaryota</taxon>
        <taxon>Fungi</taxon>
        <taxon>Dikarya</taxon>
        <taxon>Basidiomycota</taxon>
        <taxon>Agaricomycotina</taxon>
        <taxon>Agaricomycetes</taxon>
        <taxon>Hymenochaetales</taxon>
        <taxon>Hymenochaetaceae</taxon>
        <taxon>Pyrrhoderma</taxon>
    </lineage>
</organism>
<dbReference type="OrthoDB" id="6730379at2759"/>
<feature type="transmembrane region" description="Helical" evidence="7">
    <location>
        <begin position="452"/>
        <end position="473"/>
    </location>
</feature>
<feature type="transmembrane region" description="Helical" evidence="7">
    <location>
        <begin position="161"/>
        <end position="181"/>
    </location>
</feature>
<dbReference type="STRING" id="2282107.A0A286U758"/>
<keyword evidence="5 7" id="KW-0472">Membrane</keyword>
<dbReference type="GO" id="GO:0022857">
    <property type="term" value="F:transmembrane transporter activity"/>
    <property type="evidence" value="ECO:0007669"/>
    <property type="project" value="InterPro"/>
</dbReference>
<keyword evidence="3 7" id="KW-0812">Transmembrane</keyword>
<dbReference type="EMBL" id="NBII01000010">
    <property type="protein sequence ID" value="PAV15405.1"/>
    <property type="molecule type" value="Genomic_DNA"/>
</dbReference>
<gene>
    <name evidence="8" type="ORF">PNOK_0916800</name>
</gene>
<evidence type="ECO:0000313" key="9">
    <source>
        <dbReference type="Proteomes" id="UP000217199"/>
    </source>
</evidence>
<evidence type="ECO:0000256" key="4">
    <source>
        <dbReference type="ARBA" id="ARBA00022989"/>
    </source>
</evidence>
<proteinExistence type="predicted"/>
<feature type="transmembrane region" description="Helical" evidence="7">
    <location>
        <begin position="295"/>
        <end position="317"/>
    </location>
</feature>
<feature type="transmembrane region" description="Helical" evidence="7">
    <location>
        <begin position="102"/>
        <end position="120"/>
    </location>
</feature>
<reference evidence="8 9" key="1">
    <citation type="journal article" date="2017" name="Mol. Ecol.">
        <title>Comparative and population genomic landscape of Phellinus noxius: A hypervariable fungus causing root rot in trees.</title>
        <authorList>
            <person name="Chung C.L."/>
            <person name="Lee T.J."/>
            <person name="Akiba M."/>
            <person name="Lee H.H."/>
            <person name="Kuo T.H."/>
            <person name="Liu D."/>
            <person name="Ke H.M."/>
            <person name="Yokoi T."/>
            <person name="Roa M.B."/>
            <person name="Lu M.J."/>
            <person name="Chang Y.Y."/>
            <person name="Ann P.J."/>
            <person name="Tsai J.N."/>
            <person name="Chen C.Y."/>
            <person name="Tzean S.S."/>
            <person name="Ota Y."/>
            <person name="Hattori T."/>
            <person name="Sahashi N."/>
            <person name="Liou R.F."/>
            <person name="Kikuchi T."/>
            <person name="Tsai I.J."/>
        </authorList>
    </citation>
    <scope>NUCLEOTIDE SEQUENCE [LARGE SCALE GENOMIC DNA]</scope>
    <source>
        <strain evidence="8 9">FFPRI411160</strain>
    </source>
</reference>
<evidence type="ECO:0000256" key="1">
    <source>
        <dbReference type="ARBA" id="ARBA00004141"/>
    </source>
</evidence>
<evidence type="ECO:0000256" key="2">
    <source>
        <dbReference type="ARBA" id="ARBA00022448"/>
    </source>
</evidence>
<protein>
    <submittedName>
        <fullName evidence="8">MFS general substrate transporter</fullName>
    </submittedName>
</protein>
<evidence type="ECO:0000256" key="7">
    <source>
        <dbReference type="SAM" id="Phobius"/>
    </source>
</evidence>
<name>A0A286U758_9AGAM</name>
<accession>A0A286U758</accession>
<feature type="region of interest" description="Disordered" evidence="6">
    <location>
        <begin position="1"/>
        <end position="21"/>
    </location>
</feature>
<evidence type="ECO:0000256" key="3">
    <source>
        <dbReference type="ARBA" id="ARBA00022692"/>
    </source>
</evidence>
<dbReference type="Gene3D" id="1.20.1250.20">
    <property type="entry name" value="MFS general substrate transporter like domains"/>
    <property type="match status" value="2"/>
</dbReference>
<evidence type="ECO:0000313" key="8">
    <source>
        <dbReference type="EMBL" id="PAV15405.1"/>
    </source>
</evidence>